<dbReference type="Pfam" id="PF16344">
    <property type="entry name" value="FecR_C"/>
    <property type="match status" value="1"/>
</dbReference>
<dbReference type="Proteomes" id="UP000190166">
    <property type="component" value="Unassembled WGS sequence"/>
</dbReference>
<feature type="domain" description="FecR protein" evidence="2">
    <location>
        <begin position="185"/>
        <end position="284"/>
    </location>
</feature>
<keyword evidence="1" id="KW-1133">Transmembrane helix</keyword>
<name>A0A1T5N3W6_9BACT</name>
<dbReference type="STRING" id="393003.SAMN05660461_0271"/>
<dbReference type="InterPro" id="IPR012373">
    <property type="entry name" value="Ferrdict_sens_TM"/>
</dbReference>
<dbReference type="PANTHER" id="PTHR30273">
    <property type="entry name" value="PERIPLASMIC SIGNAL SENSOR AND SIGMA FACTOR ACTIVATOR FECR-RELATED"/>
    <property type="match status" value="1"/>
</dbReference>
<evidence type="ECO:0000313" key="4">
    <source>
        <dbReference type="EMBL" id="SKC95181.1"/>
    </source>
</evidence>
<protein>
    <submittedName>
        <fullName evidence="4">FecR family protein</fullName>
    </submittedName>
</protein>
<dbReference type="Gene3D" id="2.60.120.1440">
    <property type="match status" value="1"/>
</dbReference>
<proteinExistence type="predicted"/>
<reference evidence="5" key="1">
    <citation type="submission" date="2017-02" db="EMBL/GenBank/DDBJ databases">
        <authorList>
            <person name="Varghese N."/>
            <person name="Submissions S."/>
        </authorList>
    </citation>
    <scope>NUCLEOTIDE SEQUENCE [LARGE SCALE GENOMIC DNA]</scope>
    <source>
        <strain evidence="5">DSM 18108</strain>
    </source>
</reference>
<keyword evidence="1" id="KW-0812">Transmembrane</keyword>
<evidence type="ECO:0000256" key="1">
    <source>
        <dbReference type="SAM" id="Phobius"/>
    </source>
</evidence>
<feature type="domain" description="Protein FecR C-terminal" evidence="3">
    <location>
        <begin position="327"/>
        <end position="393"/>
    </location>
</feature>
<feature type="transmembrane region" description="Helical" evidence="1">
    <location>
        <begin position="86"/>
        <end position="106"/>
    </location>
</feature>
<keyword evidence="5" id="KW-1185">Reference proteome</keyword>
<evidence type="ECO:0000259" key="2">
    <source>
        <dbReference type="Pfam" id="PF04773"/>
    </source>
</evidence>
<dbReference type="AlphaFoldDB" id="A0A1T5N3W6"/>
<dbReference type="Gene3D" id="3.55.50.30">
    <property type="match status" value="1"/>
</dbReference>
<sequence>MTEKVIPTYDRLQYLLQQYTRKRCTPEEMQELFRYLENPAVRELFNNILDKDFEGPGAVEDGAEIDWEFMYNKIIQGEAPGKRTKIFNFVKIAAAVLILVSAGWAWSHFSARRTAPVSAHVPPQGDALPAANKAVLILADGNTVNLDSAGSGAITRQGTVNLSKAPGHLSYAAGTNGSGDPIYNKVATPRGSIFKLTLSDGTNVWLNSASSIRFPVAFSDNERRVEITGEVYFEVAKQVVKGAPVPFFCKAGSMEVAVLGTHFNINAYNNETDIKTTLLEGAVKVKQGANTKLLLPGQQSLVGKDGQITLSDHVNLDEVMGWKNGFFVFEEANISQIMREVERWYNLDVEYDGPLPDGRYNGRISRNTKVSQMMKVLELSGINFRITGNKIIIKSR</sequence>
<dbReference type="RefSeq" id="WP_079467619.1">
    <property type="nucleotide sequence ID" value="NZ_FUZZ01000001.1"/>
</dbReference>
<evidence type="ECO:0000259" key="3">
    <source>
        <dbReference type="Pfam" id="PF16344"/>
    </source>
</evidence>
<gene>
    <name evidence="4" type="ORF">SAMN05660461_0271</name>
</gene>
<dbReference type="InterPro" id="IPR032508">
    <property type="entry name" value="FecR_C"/>
</dbReference>
<keyword evidence="1" id="KW-0472">Membrane</keyword>
<dbReference type="Pfam" id="PF04773">
    <property type="entry name" value="FecR"/>
    <property type="match status" value="1"/>
</dbReference>
<dbReference type="EMBL" id="FUZZ01000001">
    <property type="protein sequence ID" value="SKC95181.1"/>
    <property type="molecule type" value="Genomic_DNA"/>
</dbReference>
<accession>A0A1T5N3W6</accession>
<organism evidence="4 5">
    <name type="scientific">Chitinophaga ginsengisegetis</name>
    <dbReference type="NCBI Taxonomy" id="393003"/>
    <lineage>
        <taxon>Bacteria</taxon>
        <taxon>Pseudomonadati</taxon>
        <taxon>Bacteroidota</taxon>
        <taxon>Chitinophagia</taxon>
        <taxon>Chitinophagales</taxon>
        <taxon>Chitinophagaceae</taxon>
        <taxon>Chitinophaga</taxon>
    </lineage>
</organism>
<dbReference type="PANTHER" id="PTHR30273:SF2">
    <property type="entry name" value="PROTEIN FECR"/>
    <property type="match status" value="1"/>
</dbReference>
<dbReference type="GO" id="GO:0016989">
    <property type="term" value="F:sigma factor antagonist activity"/>
    <property type="evidence" value="ECO:0007669"/>
    <property type="project" value="TreeGrafter"/>
</dbReference>
<dbReference type="InterPro" id="IPR006860">
    <property type="entry name" value="FecR"/>
</dbReference>
<evidence type="ECO:0000313" key="5">
    <source>
        <dbReference type="Proteomes" id="UP000190166"/>
    </source>
</evidence>